<dbReference type="InterPro" id="IPR050348">
    <property type="entry name" value="Protein-Tyr_Phosphatase"/>
</dbReference>
<accession>A0A3L8PTD2</accession>
<feature type="domain" description="Tyrosine specific protein phosphatases" evidence="2">
    <location>
        <begin position="266"/>
        <end position="343"/>
    </location>
</feature>
<dbReference type="InterPro" id="IPR016130">
    <property type="entry name" value="Tyr_Pase_AS"/>
</dbReference>
<dbReference type="Gene3D" id="3.90.190.10">
    <property type="entry name" value="Protein tyrosine phosphatase superfamily"/>
    <property type="match status" value="1"/>
</dbReference>
<dbReference type="PANTHER" id="PTHR19134:SF527">
    <property type="entry name" value="TYROSINE-PROTEIN PHOSPHATASE NON-RECEPTOR TYPE 7"/>
    <property type="match status" value="1"/>
</dbReference>
<dbReference type="GO" id="GO:0004725">
    <property type="term" value="F:protein tyrosine phosphatase activity"/>
    <property type="evidence" value="ECO:0007669"/>
    <property type="project" value="InterPro"/>
</dbReference>
<gene>
    <name evidence="3" type="ORF">D5018_15965</name>
</gene>
<protein>
    <recommendedName>
        <fullName evidence="5">Tyrosine specific protein phosphatases domain-containing protein</fullName>
    </recommendedName>
</protein>
<evidence type="ECO:0000313" key="3">
    <source>
        <dbReference type="EMBL" id="RLV58671.1"/>
    </source>
</evidence>
<dbReference type="InterPro" id="IPR003595">
    <property type="entry name" value="Tyr_Pase_cat"/>
</dbReference>
<dbReference type="PROSITE" id="PS50056">
    <property type="entry name" value="TYR_PHOSPHATASE_2"/>
    <property type="match status" value="1"/>
</dbReference>
<dbReference type="EMBL" id="QZEI01000060">
    <property type="protein sequence ID" value="RLV58671.1"/>
    <property type="molecule type" value="Genomic_DNA"/>
</dbReference>
<evidence type="ECO:0000313" key="4">
    <source>
        <dbReference type="Proteomes" id="UP000281474"/>
    </source>
</evidence>
<name>A0A3L8PTD2_9GAMM</name>
<dbReference type="RefSeq" id="WP_121839996.1">
    <property type="nucleotide sequence ID" value="NZ_ML014809.1"/>
</dbReference>
<comment type="caution">
    <text evidence="3">The sequence shown here is derived from an EMBL/GenBank/DDBJ whole genome shotgun (WGS) entry which is preliminary data.</text>
</comment>
<reference evidence="3 4" key="1">
    <citation type="submission" date="2018-09" db="EMBL/GenBank/DDBJ databases">
        <title>Phylogeny of the Shewanellaceae, and recommendation for two new genera, Pseudoshewanella and Parashewanella.</title>
        <authorList>
            <person name="Wang G."/>
        </authorList>
    </citation>
    <scope>NUCLEOTIDE SEQUENCE [LARGE SCALE GENOMIC DNA]</scope>
    <source>
        <strain evidence="3 4">C51</strain>
    </source>
</reference>
<dbReference type="SMART" id="SM00194">
    <property type="entry name" value="PTPc"/>
    <property type="match status" value="1"/>
</dbReference>
<organism evidence="3 4">
    <name type="scientific">Parashewanella curva</name>
    <dbReference type="NCBI Taxonomy" id="2338552"/>
    <lineage>
        <taxon>Bacteria</taxon>
        <taxon>Pseudomonadati</taxon>
        <taxon>Pseudomonadota</taxon>
        <taxon>Gammaproteobacteria</taxon>
        <taxon>Alteromonadales</taxon>
        <taxon>Shewanellaceae</taxon>
        <taxon>Parashewanella</taxon>
    </lineage>
</organism>
<dbReference type="Proteomes" id="UP000281474">
    <property type="component" value="Unassembled WGS sequence"/>
</dbReference>
<dbReference type="InterPro" id="IPR000242">
    <property type="entry name" value="PTP_cat"/>
</dbReference>
<evidence type="ECO:0000259" key="1">
    <source>
        <dbReference type="PROSITE" id="PS50055"/>
    </source>
</evidence>
<proteinExistence type="predicted"/>
<dbReference type="AlphaFoldDB" id="A0A3L8PTD2"/>
<evidence type="ECO:0008006" key="5">
    <source>
        <dbReference type="Google" id="ProtNLM"/>
    </source>
</evidence>
<dbReference type="InterPro" id="IPR029021">
    <property type="entry name" value="Prot-tyrosine_phosphatase-like"/>
</dbReference>
<dbReference type="SMART" id="SM00404">
    <property type="entry name" value="PTPc_motif"/>
    <property type="match status" value="1"/>
</dbReference>
<evidence type="ECO:0000259" key="2">
    <source>
        <dbReference type="PROSITE" id="PS50056"/>
    </source>
</evidence>
<dbReference type="InterPro" id="IPR000387">
    <property type="entry name" value="Tyr_Pase_dom"/>
</dbReference>
<dbReference type="PROSITE" id="PS50055">
    <property type="entry name" value="TYR_PHOSPHATASE_PTP"/>
    <property type="match status" value="1"/>
</dbReference>
<keyword evidence="4" id="KW-1185">Reference proteome</keyword>
<dbReference type="SUPFAM" id="SSF52799">
    <property type="entry name" value="(Phosphotyrosine protein) phosphatases II"/>
    <property type="match status" value="1"/>
</dbReference>
<sequence length="358" mass="41364">MTSSCIHVDTIVKPSMQKEESSKAEQYKVEGEHGNRSYTLSTVQITIKASVEDFSQAPPLHIRPSFQLDELRLSLQSIDSSADQTELITRQKALNIRSAKEYLKNMEDYGSTLDFGNAAHVFNLSRKTTRVSFLNDKNKTLHDLLSANTITAEGFNLIIACCRPQPASGFHHAFWLMIIKHEIDLIVDLTFGDRALTRDMYYPTSRELVKKYCSFCVKKTTEYTEVAGGKLYHYQLKGHSSENKINCDVRRLHFFKWKREESCTLEELSELVDTVYGWRTKKLVVHCDIGIDRTGCLLAGVILKHKFESKMLTWKNYIDELDQVILSLRHDRNPYVLQDKQLYILIVRLIELWLTKES</sequence>
<dbReference type="PANTHER" id="PTHR19134">
    <property type="entry name" value="RECEPTOR-TYPE TYROSINE-PROTEIN PHOSPHATASE"/>
    <property type="match status" value="1"/>
</dbReference>
<feature type="domain" description="Tyrosine-protein phosphatase" evidence="1">
    <location>
        <begin position="120"/>
        <end position="353"/>
    </location>
</feature>
<dbReference type="PROSITE" id="PS00383">
    <property type="entry name" value="TYR_PHOSPHATASE_1"/>
    <property type="match status" value="1"/>
</dbReference>
<dbReference type="Pfam" id="PF00102">
    <property type="entry name" value="Y_phosphatase"/>
    <property type="match status" value="1"/>
</dbReference>